<dbReference type="AlphaFoldDB" id="A0AAD7VD09"/>
<name>A0AAD7VD09_QUISA</name>
<dbReference type="PANTHER" id="PTHR34285">
    <property type="entry name" value="OS08G0510800 PROTEIN"/>
    <property type="match status" value="1"/>
</dbReference>
<organism evidence="2 3">
    <name type="scientific">Quillaja saponaria</name>
    <name type="common">Soap bark tree</name>
    <dbReference type="NCBI Taxonomy" id="32244"/>
    <lineage>
        <taxon>Eukaryota</taxon>
        <taxon>Viridiplantae</taxon>
        <taxon>Streptophyta</taxon>
        <taxon>Embryophyta</taxon>
        <taxon>Tracheophyta</taxon>
        <taxon>Spermatophyta</taxon>
        <taxon>Magnoliopsida</taxon>
        <taxon>eudicotyledons</taxon>
        <taxon>Gunneridae</taxon>
        <taxon>Pentapetalae</taxon>
        <taxon>rosids</taxon>
        <taxon>fabids</taxon>
        <taxon>Fabales</taxon>
        <taxon>Quillajaceae</taxon>
        <taxon>Quillaja</taxon>
    </lineage>
</organism>
<feature type="compositionally biased region" description="Basic and acidic residues" evidence="1">
    <location>
        <begin position="327"/>
        <end position="338"/>
    </location>
</feature>
<dbReference type="EMBL" id="JARAOO010000004">
    <property type="protein sequence ID" value="KAJ7971452.1"/>
    <property type="molecule type" value="Genomic_DNA"/>
</dbReference>
<keyword evidence="3" id="KW-1185">Reference proteome</keyword>
<protein>
    <submittedName>
        <fullName evidence="2">Hsp90 co-chaperone Cdc37, N-terminally processed like</fullName>
    </submittedName>
</protein>
<evidence type="ECO:0000256" key="1">
    <source>
        <dbReference type="SAM" id="MobiDB-lite"/>
    </source>
</evidence>
<feature type="region of interest" description="Disordered" evidence="1">
    <location>
        <begin position="324"/>
        <end position="359"/>
    </location>
</feature>
<dbReference type="Proteomes" id="UP001163823">
    <property type="component" value="Chromosome 4"/>
</dbReference>
<gene>
    <name evidence="2" type="ORF">O6P43_009482</name>
</gene>
<evidence type="ECO:0000313" key="3">
    <source>
        <dbReference type="Proteomes" id="UP001163823"/>
    </source>
</evidence>
<dbReference type="PANTHER" id="PTHR34285:SF3">
    <property type="entry name" value="OS08G0510800 PROTEIN"/>
    <property type="match status" value="1"/>
</dbReference>
<accession>A0AAD7VD09</accession>
<reference evidence="2" key="1">
    <citation type="journal article" date="2023" name="Science">
        <title>Elucidation of the pathway for biosynthesis of saponin adjuvants from the soapbark tree.</title>
        <authorList>
            <person name="Reed J."/>
            <person name="Orme A."/>
            <person name="El-Demerdash A."/>
            <person name="Owen C."/>
            <person name="Martin L.B.B."/>
            <person name="Misra R.C."/>
            <person name="Kikuchi S."/>
            <person name="Rejzek M."/>
            <person name="Martin A.C."/>
            <person name="Harkess A."/>
            <person name="Leebens-Mack J."/>
            <person name="Louveau T."/>
            <person name="Stephenson M.J."/>
            <person name="Osbourn A."/>
        </authorList>
    </citation>
    <scope>NUCLEOTIDE SEQUENCE</scope>
    <source>
        <strain evidence="2">S10</strain>
    </source>
</reference>
<sequence length="359" mass="39156">MKASLKFREEQKPLFRAKVPLNVLGLPFQSGVVAGESKELTLNLATFFESGPSIKVSYRPNDSWNPLSFVVKTGTGPYGSPKSSSMLMSAEFNLLGHGNGNPVFMLHFKPRFGDFSFKKSQSSVFDKKMLRNQNGVASDDDGSIEVVQSPVANIGAGLNSFSSKKLSILAESPAAGAISDLFSGMEVAATTSMPVRGRAVVNFRWGIRFPAELKSHDNTTAGIAFQRIPFLVMNKIGFEHVDGSDSKAIRKVVPDLAFPGNAEVAEACFSVKRQLEVLQAENGLLRNAVDDLRREITGVSSMSPSRGLDSGKYREIERNGTKLFSGKTDRRINDKKSSEFNGFPGKSMDGDVNEELKKR</sequence>
<proteinExistence type="predicted"/>
<dbReference type="KEGG" id="qsa:O6P43_009482"/>
<comment type="caution">
    <text evidence="2">The sequence shown here is derived from an EMBL/GenBank/DDBJ whole genome shotgun (WGS) entry which is preliminary data.</text>
</comment>
<evidence type="ECO:0000313" key="2">
    <source>
        <dbReference type="EMBL" id="KAJ7971452.1"/>
    </source>
</evidence>